<dbReference type="CDD" id="cd13999">
    <property type="entry name" value="STKc_MAP3K-like"/>
    <property type="match status" value="1"/>
</dbReference>
<feature type="compositionally biased region" description="Basic and acidic residues" evidence="7">
    <location>
        <begin position="1"/>
        <end position="10"/>
    </location>
</feature>
<dbReference type="EMBL" id="JALJOQ010000021">
    <property type="protein sequence ID" value="KAK9809320.1"/>
    <property type="molecule type" value="Genomic_DNA"/>
</dbReference>
<feature type="binding site" evidence="6">
    <location>
        <position position="305"/>
    </location>
    <ligand>
        <name>ATP</name>
        <dbReference type="ChEBI" id="CHEBI:30616"/>
    </ligand>
</feature>
<dbReference type="PROSITE" id="PS50011">
    <property type="entry name" value="PROTEIN_KINASE_DOM"/>
    <property type="match status" value="1"/>
</dbReference>
<evidence type="ECO:0000256" key="7">
    <source>
        <dbReference type="SAM" id="MobiDB-lite"/>
    </source>
</evidence>
<evidence type="ECO:0000256" key="6">
    <source>
        <dbReference type="PROSITE-ProRule" id="PRU10141"/>
    </source>
</evidence>
<feature type="compositionally biased region" description="Basic and acidic residues" evidence="7">
    <location>
        <begin position="249"/>
        <end position="259"/>
    </location>
</feature>
<evidence type="ECO:0000256" key="1">
    <source>
        <dbReference type="ARBA" id="ARBA00022527"/>
    </source>
</evidence>
<proteinExistence type="predicted"/>
<dbReference type="InterPro" id="IPR051681">
    <property type="entry name" value="Ser/Thr_Kinases-Pseudokinases"/>
</dbReference>
<evidence type="ECO:0000256" key="5">
    <source>
        <dbReference type="ARBA" id="ARBA00022840"/>
    </source>
</evidence>
<dbReference type="Proteomes" id="UP001465755">
    <property type="component" value="Unassembled WGS sequence"/>
</dbReference>
<dbReference type="Gene3D" id="3.30.200.20">
    <property type="entry name" value="Phosphorylase Kinase, domain 1"/>
    <property type="match status" value="1"/>
</dbReference>
<keyword evidence="5 6" id="KW-0067">ATP-binding</keyword>
<feature type="domain" description="Protein kinase" evidence="8">
    <location>
        <begin position="278"/>
        <end position="528"/>
    </location>
</feature>
<protein>
    <recommendedName>
        <fullName evidence="8">Protein kinase domain-containing protein</fullName>
    </recommendedName>
</protein>
<dbReference type="InterPro" id="IPR008271">
    <property type="entry name" value="Ser/Thr_kinase_AS"/>
</dbReference>
<dbReference type="SMART" id="SM00220">
    <property type="entry name" value="S_TKc"/>
    <property type="match status" value="1"/>
</dbReference>
<evidence type="ECO:0000259" key="8">
    <source>
        <dbReference type="PROSITE" id="PS50011"/>
    </source>
</evidence>
<dbReference type="InterPro" id="IPR011009">
    <property type="entry name" value="Kinase-like_dom_sf"/>
</dbReference>
<feature type="compositionally biased region" description="Low complexity" evidence="7">
    <location>
        <begin position="216"/>
        <end position="237"/>
    </location>
</feature>
<evidence type="ECO:0000313" key="9">
    <source>
        <dbReference type="EMBL" id="KAK9809320.1"/>
    </source>
</evidence>
<keyword evidence="2" id="KW-0808">Transferase</keyword>
<dbReference type="PROSITE" id="PS00107">
    <property type="entry name" value="PROTEIN_KINASE_ATP"/>
    <property type="match status" value="1"/>
</dbReference>
<keyword evidence="3 6" id="KW-0547">Nucleotide-binding</keyword>
<keyword evidence="1" id="KW-0723">Serine/threonine-protein kinase</keyword>
<dbReference type="InterPro" id="IPR000719">
    <property type="entry name" value="Prot_kinase_dom"/>
</dbReference>
<organism evidence="9 10">
    <name type="scientific">Symbiochloris irregularis</name>
    <dbReference type="NCBI Taxonomy" id="706552"/>
    <lineage>
        <taxon>Eukaryota</taxon>
        <taxon>Viridiplantae</taxon>
        <taxon>Chlorophyta</taxon>
        <taxon>core chlorophytes</taxon>
        <taxon>Trebouxiophyceae</taxon>
        <taxon>Trebouxiales</taxon>
        <taxon>Trebouxiaceae</taxon>
        <taxon>Symbiochloris</taxon>
    </lineage>
</organism>
<feature type="compositionally biased region" description="Basic and acidic residues" evidence="7">
    <location>
        <begin position="195"/>
        <end position="204"/>
    </location>
</feature>
<keyword evidence="10" id="KW-1185">Reference proteome</keyword>
<dbReference type="InterPro" id="IPR001245">
    <property type="entry name" value="Ser-Thr/Tyr_kinase_cat_dom"/>
</dbReference>
<dbReference type="GO" id="GO:0004674">
    <property type="term" value="F:protein serine/threonine kinase activity"/>
    <property type="evidence" value="ECO:0007669"/>
    <property type="project" value="UniProtKB-KW"/>
</dbReference>
<dbReference type="PROSITE" id="PS00108">
    <property type="entry name" value="PROTEIN_KINASE_ST"/>
    <property type="match status" value="1"/>
</dbReference>
<dbReference type="PANTHER" id="PTHR44329">
    <property type="entry name" value="SERINE/THREONINE-PROTEIN KINASE TNNI3K-RELATED"/>
    <property type="match status" value="1"/>
</dbReference>
<dbReference type="Pfam" id="PF07714">
    <property type="entry name" value="PK_Tyr_Ser-Thr"/>
    <property type="match status" value="1"/>
</dbReference>
<name>A0AAW1PHR0_9CHLO</name>
<dbReference type="SUPFAM" id="SSF56112">
    <property type="entry name" value="Protein kinase-like (PK-like)"/>
    <property type="match status" value="1"/>
</dbReference>
<keyword evidence="4" id="KW-0418">Kinase</keyword>
<comment type="caution">
    <text evidence="9">The sequence shown here is derived from an EMBL/GenBank/DDBJ whole genome shotgun (WGS) entry which is preliminary data.</text>
</comment>
<reference evidence="9 10" key="1">
    <citation type="journal article" date="2024" name="Nat. Commun.">
        <title>Phylogenomics reveals the evolutionary origins of lichenization in chlorophyte algae.</title>
        <authorList>
            <person name="Puginier C."/>
            <person name="Libourel C."/>
            <person name="Otte J."/>
            <person name="Skaloud P."/>
            <person name="Haon M."/>
            <person name="Grisel S."/>
            <person name="Petersen M."/>
            <person name="Berrin J.G."/>
            <person name="Delaux P.M."/>
            <person name="Dal Grande F."/>
            <person name="Keller J."/>
        </authorList>
    </citation>
    <scope>NUCLEOTIDE SEQUENCE [LARGE SCALE GENOMIC DNA]</scope>
    <source>
        <strain evidence="9 10">SAG 2036</strain>
    </source>
</reference>
<feature type="region of interest" description="Disordered" evidence="7">
    <location>
        <begin position="1"/>
        <end position="60"/>
    </location>
</feature>
<feature type="compositionally biased region" description="Polar residues" evidence="7">
    <location>
        <begin position="11"/>
        <end position="23"/>
    </location>
</feature>
<dbReference type="InterPro" id="IPR017441">
    <property type="entry name" value="Protein_kinase_ATP_BS"/>
</dbReference>
<dbReference type="PANTHER" id="PTHR44329:SF214">
    <property type="entry name" value="PROTEIN KINASE DOMAIN-CONTAINING PROTEIN"/>
    <property type="match status" value="1"/>
</dbReference>
<evidence type="ECO:0000313" key="10">
    <source>
        <dbReference type="Proteomes" id="UP001465755"/>
    </source>
</evidence>
<dbReference type="Gene3D" id="1.10.510.10">
    <property type="entry name" value="Transferase(Phosphotransferase) domain 1"/>
    <property type="match status" value="1"/>
</dbReference>
<evidence type="ECO:0000256" key="4">
    <source>
        <dbReference type="ARBA" id="ARBA00022777"/>
    </source>
</evidence>
<feature type="region of interest" description="Disordered" evidence="7">
    <location>
        <begin position="188"/>
        <end position="259"/>
    </location>
</feature>
<evidence type="ECO:0000256" key="3">
    <source>
        <dbReference type="ARBA" id="ARBA00022741"/>
    </source>
</evidence>
<gene>
    <name evidence="9" type="ORF">WJX73_004419</name>
</gene>
<dbReference type="AlphaFoldDB" id="A0AAW1PHR0"/>
<accession>A0AAW1PHR0</accession>
<dbReference type="GO" id="GO:0005524">
    <property type="term" value="F:ATP binding"/>
    <property type="evidence" value="ECO:0007669"/>
    <property type="project" value="UniProtKB-UniRule"/>
</dbReference>
<sequence length="529" mass="58152">MLSAEQHSRSNSESPPRKSQWQRVKQAFRGRAAKAALARQEQDAVNSMQPHAASDDELAVSRVHSQAPTWLARARTGSTRNPDVWFKTRLSIPDEVSNAEQDCMQPRPATAEPDSPQRHLRGIHSMPVEGALCDTSREYYSPALEPAHRSRKATLATIMDTSTSLPTAAFASAGREDCIPSAIFAAEPLSPSSTDSRDSMHDSARSVGTGAAIQKSGSISSSNGTISPQLSLSPSSSLKEEEELQPQLPHREVPSDLDSKMPSWLINPYDISFCSMPNGKLCRLGCGAFGTVYRGVFKDRQVAVKVCKHKQVNQRAMSLFRKEVTILHNCRHPNIVSFIGACTWQGGKRTVLVTAYMEKGDVYAALGRNPARYNWHAHGRSIALDVAHGLEFLHSNNIVHFDLKSANILLNRHHRAQIADVGLAKTLTQYHDNRLSTYMATADLGTFAWSAPEVLLGLPCDAKADIYSFGVVLHELATCEVPVGRDLKPIRVPEEGCTGLARLITRCLMQNPADRPTATQLVRYLETMQ</sequence>
<evidence type="ECO:0000256" key="2">
    <source>
        <dbReference type="ARBA" id="ARBA00022679"/>
    </source>
</evidence>